<evidence type="ECO:0000313" key="2">
    <source>
        <dbReference type="Proteomes" id="UP000197138"/>
    </source>
</evidence>
<dbReference type="EMBL" id="MTKT01004293">
    <property type="protein sequence ID" value="OWM71951.1"/>
    <property type="molecule type" value="Genomic_DNA"/>
</dbReference>
<protein>
    <submittedName>
        <fullName evidence="1">Uncharacterized protein</fullName>
    </submittedName>
</protein>
<organism evidence="1 2">
    <name type="scientific">Punica granatum</name>
    <name type="common">Pomegranate</name>
    <dbReference type="NCBI Taxonomy" id="22663"/>
    <lineage>
        <taxon>Eukaryota</taxon>
        <taxon>Viridiplantae</taxon>
        <taxon>Streptophyta</taxon>
        <taxon>Embryophyta</taxon>
        <taxon>Tracheophyta</taxon>
        <taxon>Spermatophyta</taxon>
        <taxon>Magnoliopsida</taxon>
        <taxon>eudicotyledons</taxon>
        <taxon>Gunneridae</taxon>
        <taxon>Pentapetalae</taxon>
        <taxon>rosids</taxon>
        <taxon>malvids</taxon>
        <taxon>Myrtales</taxon>
        <taxon>Lythraceae</taxon>
        <taxon>Punica</taxon>
    </lineage>
</organism>
<dbReference type="Proteomes" id="UP000197138">
    <property type="component" value="Unassembled WGS sequence"/>
</dbReference>
<name>A0A218WI95_PUNGR</name>
<proteinExistence type="predicted"/>
<dbReference type="AlphaFoldDB" id="A0A218WI95"/>
<comment type="caution">
    <text evidence="1">The sequence shown here is derived from an EMBL/GenBank/DDBJ whole genome shotgun (WGS) entry which is preliminary data.</text>
</comment>
<reference evidence="2" key="1">
    <citation type="journal article" date="2017" name="Plant J.">
        <title>The pomegranate (Punica granatum L.) genome and the genomics of punicalagin biosynthesis.</title>
        <authorList>
            <person name="Qin G."/>
            <person name="Xu C."/>
            <person name="Ming R."/>
            <person name="Tang H."/>
            <person name="Guyot R."/>
            <person name="Kramer E.M."/>
            <person name="Hu Y."/>
            <person name="Yi X."/>
            <person name="Qi Y."/>
            <person name="Xu X."/>
            <person name="Gao Z."/>
            <person name="Pan H."/>
            <person name="Jian J."/>
            <person name="Tian Y."/>
            <person name="Yue Z."/>
            <person name="Xu Y."/>
        </authorList>
    </citation>
    <scope>NUCLEOTIDE SEQUENCE [LARGE SCALE GENOMIC DNA]</scope>
    <source>
        <strain evidence="2">cv. Dabenzi</strain>
    </source>
</reference>
<sequence>MPRSKLEVPEKVIATLPLREGGWKLRQASLSEEVGGGSSIEARISKQVDGRFRRKLEDLGAMVEGSKVGLEGWEKLGFIRLERQKKGRAGEGFGPLLGPGLGRIKPERRIAESVRFCDSTIQYAIRSRFHNPDSPSRIGIGEPPLNRRIVRFYDSNRDSDNHGV</sequence>
<evidence type="ECO:0000313" key="1">
    <source>
        <dbReference type="EMBL" id="OWM71951.1"/>
    </source>
</evidence>
<accession>A0A218WI95</accession>
<gene>
    <name evidence="1" type="ORF">CDL15_Pgr017834</name>
</gene>